<dbReference type="InterPro" id="IPR018062">
    <property type="entry name" value="HTH_AraC-typ_CS"/>
</dbReference>
<keyword evidence="6" id="KW-1185">Reference proteome</keyword>
<evidence type="ECO:0000313" key="6">
    <source>
        <dbReference type="Proteomes" id="UP001597362"/>
    </source>
</evidence>
<dbReference type="InterPro" id="IPR011051">
    <property type="entry name" value="RmlC_Cupin_sf"/>
</dbReference>
<dbReference type="PANTHER" id="PTHR43280:SF2">
    <property type="entry name" value="HTH-TYPE TRANSCRIPTIONAL REGULATOR EXSA"/>
    <property type="match status" value="1"/>
</dbReference>
<keyword evidence="1" id="KW-0805">Transcription regulation</keyword>
<dbReference type="Gene3D" id="2.60.120.10">
    <property type="entry name" value="Jelly Rolls"/>
    <property type="match status" value="1"/>
</dbReference>
<protein>
    <submittedName>
        <fullName evidence="5">AraC family transcriptional regulator</fullName>
    </submittedName>
</protein>
<dbReference type="SMART" id="SM00342">
    <property type="entry name" value="HTH_ARAC"/>
    <property type="match status" value="1"/>
</dbReference>
<accession>A0ABW4YFE3</accession>
<dbReference type="PANTHER" id="PTHR43280">
    <property type="entry name" value="ARAC-FAMILY TRANSCRIPTIONAL REGULATOR"/>
    <property type="match status" value="1"/>
</dbReference>
<gene>
    <name evidence="5" type="ORF">ACFSJH_01480</name>
</gene>
<evidence type="ECO:0000259" key="4">
    <source>
        <dbReference type="PROSITE" id="PS01124"/>
    </source>
</evidence>
<dbReference type="PROSITE" id="PS01124">
    <property type="entry name" value="HTH_ARAC_FAMILY_2"/>
    <property type="match status" value="1"/>
</dbReference>
<dbReference type="InterPro" id="IPR018060">
    <property type="entry name" value="HTH_AraC"/>
</dbReference>
<dbReference type="Proteomes" id="UP001597362">
    <property type="component" value="Unassembled WGS sequence"/>
</dbReference>
<dbReference type="SUPFAM" id="SSF46689">
    <property type="entry name" value="Homeodomain-like"/>
    <property type="match status" value="1"/>
</dbReference>
<dbReference type="EMBL" id="JBHUHO010000005">
    <property type="protein sequence ID" value="MFD2114425.1"/>
    <property type="molecule type" value="Genomic_DNA"/>
</dbReference>
<sequence length="307" mass="35574">MSIELLPYKQMYERMDALERLELKIRWGAYDIHVLRFHLVQFAPGKAINFHMHAEYEFHFIPGGKGFVIMQDRHYPLSAGQFYLTGPGLLHYQEADMNEPMEELCLHIDIIERDDDQTDPAEALEARNCIEKLKTLPPIPAHDVYNAMNSFVEAYQATQNYSLGSYMTIKQAIIQILLRVVRVHEQGNEQISIPIRDMKQYRYKLALEYIHTNYAQPISIEDVAEKLRVSTRQLQRLLKELNDGKTFSKTVEEIRLAAVCKHLLSNESSIEKIALQCGFSSGNYLHTVFKEKFGVTPAQYRAAYKNN</sequence>
<dbReference type="PRINTS" id="PR00032">
    <property type="entry name" value="HTHARAC"/>
</dbReference>
<keyword evidence="2" id="KW-0238">DNA-binding</keyword>
<keyword evidence="3" id="KW-0804">Transcription</keyword>
<proteinExistence type="predicted"/>
<evidence type="ECO:0000256" key="1">
    <source>
        <dbReference type="ARBA" id="ARBA00023015"/>
    </source>
</evidence>
<dbReference type="Pfam" id="PF07883">
    <property type="entry name" value="Cupin_2"/>
    <property type="match status" value="1"/>
</dbReference>
<comment type="caution">
    <text evidence="5">The sequence shown here is derived from an EMBL/GenBank/DDBJ whole genome shotgun (WGS) entry which is preliminary data.</text>
</comment>
<dbReference type="InterPro" id="IPR020449">
    <property type="entry name" value="Tscrpt_reg_AraC-type_HTH"/>
</dbReference>
<organism evidence="5 6">
    <name type="scientific">Paenibacillus yanchengensis</name>
    <dbReference type="NCBI Taxonomy" id="2035833"/>
    <lineage>
        <taxon>Bacteria</taxon>
        <taxon>Bacillati</taxon>
        <taxon>Bacillota</taxon>
        <taxon>Bacilli</taxon>
        <taxon>Bacillales</taxon>
        <taxon>Paenibacillaceae</taxon>
        <taxon>Paenibacillus</taxon>
    </lineage>
</organism>
<dbReference type="SUPFAM" id="SSF51182">
    <property type="entry name" value="RmlC-like cupins"/>
    <property type="match status" value="1"/>
</dbReference>
<dbReference type="Gene3D" id="1.10.10.60">
    <property type="entry name" value="Homeodomain-like"/>
    <property type="match status" value="1"/>
</dbReference>
<evidence type="ECO:0000313" key="5">
    <source>
        <dbReference type="EMBL" id="MFD2114425.1"/>
    </source>
</evidence>
<evidence type="ECO:0000256" key="3">
    <source>
        <dbReference type="ARBA" id="ARBA00023163"/>
    </source>
</evidence>
<evidence type="ECO:0000256" key="2">
    <source>
        <dbReference type="ARBA" id="ARBA00023125"/>
    </source>
</evidence>
<feature type="domain" description="HTH araC/xylS-type" evidence="4">
    <location>
        <begin position="204"/>
        <end position="303"/>
    </location>
</feature>
<dbReference type="Pfam" id="PF12833">
    <property type="entry name" value="HTH_18"/>
    <property type="match status" value="1"/>
</dbReference>
<name>A0ABW4YFE3_9BACL</name>
<dbReference type="RefSeq" id="WP_377769409.1">
    <property type="nucleotide sequence ID" value="NZ_JBHUHO010000005.1"/>
</dbReference>
<dbReference type="InterPro" id="IPR009057">
    <property type="entry name" value="Homeodomain-like_sf"/>
</dbReference>
<reference evidence="6" key="1">
    <citation type="journal article" date="2019" name="Int. J. Syst. Evol. Microbiol.">
        <title>The Global Catalogue of Microorganisms (GCM) 10K type strain sequencing project: providing services to taxonomists for standard genome sequencing and annotation.</title>
        <authorList>
            <consortium name="The Broad Institute Genomics Platform"/>
            <consortium name="The Broad Institute Genome Sequencing Center for Infectious Disease"/>
            <person name="Wu L."/>
            <person name="Ma J."/>
        </authorList>
    </citation>
    <scope>NUCLEOTIDE SEQUENCE [LARGE SCALE GENOMIC DNA]</scope>
    <source>
        <strain evidence="6">GH52</strain>
    </source>
</reference>
<dbReference type="InterPro" id="IPR013096">
    <property type="entry name" value="Cupin_2"/>
</dbReference>
<dbReference type="InterPro" id="IPR014710">
    <property type="entry name" value="RmlC-like_jellyroll"/>
</dbReference>
<dbReference type="PROSITE" id="PS00041">
    <property type="entry name" value="HTH_ARAC_FAMILY_1"/>
    <property type="match status" value="1"/>
</dbReference>